<evidence type="ECO:0000256" key="1">
    <source>
        <dbReference type="SAM" id="Coils"/>
    </source>
</evidence>
<reference evidence="3" key="1">
    <citation type="submission" date="2007-11" db="EMBL/GenBank/DDBJ databases">
        <title>Complete genome sequence of Clostridium phytofermentans ISDg.</title>
        <authorList>
            <person name="Leschine S.B."/>
            <person name="Warnick T.A."/>
            <person name="Blanchard J.L."/>
            <person name="Schnell D.J."/>
            <person name="Petit E.L."/>
            <person name="LaTouf W.G."/>
            <person name="Copeland A."/>
            <person name="Lucas S."/>
            <person name="Lapidus A."/>
            <person name="Barry K."/>
            <person name="Glavina del Rio T."/>
            <person name="Dalin E."/>
            <person name="Tice H."/>
            <person name="Pitluck S."/>
            <person name="Kiss H."/>
            <person name="Brettin T."/>
            <person name="Bruce D."/>
            <person name="Detter J.C."/>
            <person name="Han C."/>
            <person name="Kuske C."/>
            <person name="Schmutz J."/>
            <person name="Larimer F."/>
            <person name="Land M."/>
            <person name="Hauser L."/>
            <person name="Kyrpides N."/>
            <person name="Kim E.A."/>
            <person name="Richardson P."/>
        </authorList>
    </citation>
    <scope>NUCLEOTIDE SEQUENCE [LARGE SCALE GENOMIC DNA]</scope>
    <source>
        <strain evidence="3">ATCC 700394 / DSM 18823 / ISDg</strain>
    </source>
</reference>
<dbReference type="AlphaFoldDB" id="A9KQ10"/>
<gene>
    <name evidence="2" type="ordered locus">Cphy_2965</name>
</gene>
<sequence length="200" mass="22103">MQWLLDLIAKHTKEGVLDTEALTKELNTEFPKHAVPKTEFNTVNEQLKTANNTITDLKKSNGDNETLQTTIKTHETTIATLKAESEKVKKEYALKDKLKDLGVTDADYLIYKHGGIDKFNYDKDGNLIGLEDSIKPYKESLPHIFKNAKSGTDYNPAGGGSYTGKNPFAKDSFNLTEQGKLLKENPAQAKELASAAGITI</sequence>
<dbReference type="HOGENOM" id="CLU_112809_1_0_9"/>
<dbReference type="RefSeq" id="WP_012200973.1">
    <property type="nucleotide sequence ID" value="NC_010001.1"/>
</dbReference>
<dbReference type="Proteomes" id="UP000000370">
    <property type="component" value="Chromosome"/>
</dbReference>
<keyword evidence="1" id="KW-0175">Coiled coil</keyword>
<proteinExistence type="predicted"/>
<organism evidence="2 3">
    <name type="scientific">Lachnoclostridium phytofermentans (strain ATCC 700394 / DSM 18823 / ISDg)</name>
    <name type="common">Clostridium phytofermentans</name>
    <dbReference type="NCBI Taxonomy" id="357809"/>
    <lineage>
        <taxon>Bacteria</taxon>
        <taxon>Bacillati</taxon>
        <taxon>Bacillota</taxon>
        <taxon>Clostridia</taxon>
        <taxon>Lachnospirales</taxon>
        <taxon>Lachnospiraceae</taxon>
    </lineage>
</organism>
<dbReference type="KEGG" id="cpy:Cphy_2965"/>
<dbReference type="EMBL" id="CP000885">
    <property type="protein sequence ID" value="ABX43322.1"/>
    <property type="molecule type" value="Genomic_DNA"/>
</dbReference>
<dbReference type="eggNOG" id="ENOG5032H0P">
    <property type="taxonomic scope" value="Bacteria"/>
</dbReference>
<accession>A9KQ10</accession>
<protein>
    <recommendedName>
        <fullName evidence="4">Minor structural GP20 protein</fullName>
    </recommendedName>
</protein>
<dbReference type="InterPro" id="IPR009636">
    <property type="entry name" value="SCAF"/>
</dbReference>
<name>A9KQ10_LACP7</name>
<feature type="coiled-coil region" evidence="1">
    <location>
        <begin position="64"/>
        <end position="91"/>
    </location>
</feature>
<evidence type="ECO:0000313" key="2">
    <source>
        <dbReference type="EMBL" id="ABX43322.1"/>
    </source>
</evidence>
<dbReference type="STRING" id="357809.Cphy_2965"/>
<evidence type="ECO:0000313" key="3">
    <source>
        <dbReference type="Proteomes" id="UP000000370"/>
    </source>
</evidence>
<dbReference type="OrthoDB" id="2365850at2"/>
<dbReference type="Pfam" id="PF06810">
    <property type="entry name" value="Phage_scaffold"/>
    <property type="match status" value="1"/>
</dbReference>
<keyword evidence="3" id="KW-1185">Reference proteome</keyword>
<evidence type="ECO:0008006" key="4">
    <source>
        <dbReference type="Google" id="ProtNLM"/>
    </source>
</evidence>